<dbReference type="SMART" id="SM00855">
    <property type="entry name" value="PGAM"/>
    <property type="match status" value="1"/>
</dbReference>
<dbReference type="InterPro" id="IPR029033">
    <property type="entry name" value="His_PPase_superfam"/>
</dbReference>
<dbReference type="GO" id="GO:0016853">
    <property type="term" value="F:isomerase activity"/>
    <property type="evidence" value="ECO:0007669"/>
    <property type="project" value="UniProtKB-KW"/>
</dbReference>
<dbReference type="PANTHER" id="PTHR48100">
    <property type="entry name" value="BROAD-SPECIFICITY PHOSPHATASE YOR283W-RELATED"/>
    <property type="match status" value="1"/>
</dbReference>
<protein>
    <submittedName>
        <fullName evidence="5">Phosphoglycerate mutase</fullName>
        <ecNumber evidence="5">5.4.2.1</ecNumber>
    </submittedName>
</protein>
<gene>
    <name evidence="5" type="ORF">CCALI_02821</name>
</gene>
<keyword evidence="6" id="KW-1185">Reference proteome</keyword>
<dbReference type="Gene3D" id="3.40.50.1240">
    <property type="entry name" value="Phosphoglycerate mutase-like"/>
    <property type="match status" value="1"/>
</dbReference>
<dbReference type="PROSITE" id="PS00175">
    <property type="entry name" value="PG_MUTASE"/>
    <property type="match status" value="1"/>
</dbReference>
<evidence type="ECO:0000256" key="4">
    <source>
        <dbReference type="PIRSR" id="PIRSR613078-2"/>
    </source>
</evidence>
<organism evidence="5 6">
    <name type="scientific">Chthonomonas calidirosea (strain DSM 23976 / ICMP 18418 / T49)</name>
    <dbReference type="NCBI Taxonomy" id="1303518"/>
    <lineage>
        <taxon>Bacteria</taxon>
        <taxon>Bacillati</taxon>
        <taxon>Armatimonadota</taxon>
        <taxon>Chthonomonadia</taxon>
        <taxon>Chthonomonadales</taxon>
        <taxon>Chthonomonadaceae</taxon>
        <taxon>Chthonomonas</taxon>
    </lineage>
</organism>
<dbReference type="SUPFAM" id="SSF53254">
    <property type="entry name" value="Phosphoglycerate mutase-like"/>
    <property type="match status" value="1"/>
</dbReference>
<dbReference type="STRING" id="454171.CP488_01267"/>
<feature type="active site" description="Tele-phosphohistidine intermediate" evidence="3">
    <location>
        <position position="13"/>
    </location>
</feature>
<reference evidence="6" key="1">
    <citation type="submission" date="2013-03" db="EMBL/GenBank/DDBJ databases">
        <title>Genome sequence of Chthonomonas calidirosea, the first sequenced genome from the Armatimonadetes phylum (formally candidate division OP10).</title>
        <authorList>
            <person name="Lee K.C.Y."/>
            <person name="Morgan X.C."/>
            <person name="Dunfield P.F."/>
            <person name="Tamas I."/>
            <person name="Houghton K.M."/>
            <person name="Vyssotski M."/>
            <person name="Ryan J.L.J."/>
            <person name="Lagutin K."/>
            <person name="McDonald I.R."/>
            <person name="Stott M.B."/>
        </authorList>
    </citation>
    <scope>NUCLEOTIDE SEQUENCE [LARGE SCALE GENOMIC DNA]</scope>
    <source>
        <strain evidence="6">DSM 23976 / ICMP 18418 / T49</strain>
    </source>
</reference>
<dbReference type="HOGENOM" id="CLU_033323_9_5_0"/>
<keyword evidence="1" id="KW-0324">Glycolysis</keyword>
<dbReference type="KEGG" id="ccz:CCALI_02821"/>
<feature type="binding site" evidence="4">
    <location>
        <position position="64"/>
    </location>
    <ligand>
        <name>substrate</name>
    </ligand>
</feature>
<evidence type="ECO:0000256" key="1">
    <source>
        <dbReference type="ARBA" id="ARBA00023152"/>
    </source>
</evidence>
<dbReference type="PIRSF" id="PIRSF000709">
    <property type="entry name" value="6PFK_2-Ptase"/>
    <property type="match status" value="1"/>
</dbReference>
<dbReference type="AlphaFoldDB" id="S0EXG8"/>
<dbReference type="EC" id="5.4.2.1" evidence="5"/>
<dbReference type="eggNOG" id="COG0406">
    <property type="taxonomic scope" value="Bacteria"/>
</dbReference>
<evidence type="ECO:0000256" key="3">
    <source>
        <dbReference type="PIRSR" id="PIRSR613078-1"/>
    </source>
</evidence>
<sequence length="213" mass="24117">MSEGRLRLYIVRHGQTIWNEEGRMQGHTDVPLDAEGHRQAERIADRLSALPQPLQAVWSSDLQRARVTAEVIARRFSLPVQATPLLRETMLGDWEGLTRAEIVARGDKALLEAYDRDSFHNRPPNSEPLAHVWQRMLQVLHTIRSAFPTGQVAIVGHGSSLRVLFCNALQAPMESMPRVWVDNASLSLIEEEPREPEPFARLLLLNDTSHLVK</sequence>
<dbReference type="InterPro" id="IPR050275">
    <property type="entry name" value="PGM_Phosphatase"/>
</dbReference>
<dbReference type="FunCoup" id="S0EXG8">
    <property type="interactions" value="333"/>
</dbReference>
<name>S0EXG8_CHTCT</name>
<evidence type="ECO:0000256" key="2">
    <source>
        <dbReference type="ARBA" id="ARBA00023235"/>
    </source>
</evidence>
<evidence type="ECO:0000313" key="6">
    <source>
        <dbReference type="Proteomes" id="UP000014227"/>
    </source>
</evidence>
<dbReference type="Proteomes" id="UP000014227">
    <property type="component" value="Chromosome I"/>
</dbReference>
<dbReference type="GO" id="GO:0005737">
    <property type="term" value="C:cytoplasm"/>
    <property type="evidence" value="ECO:0007669"/>
    <property type="project" value="TreeGrafter"/>
</dbReference>
<accession>S0EXG8</accession>
<proteinExistence type="predicted"/>
<feature type="binding site" evidence="4">
    <location>
        <begin position="12"/>
        <end position="19"/>
    </location>
    <ligand>
        <name>substrate</name>
    </ligand>
</feature>
<evidence type="ECO:0000313" key="5">
    <source>
        <dbReference type="EMBL" id="CCW36606.1"/>
    </source>
</evidence>
<dbReference type="GO" id="GO:0016791">
    <property type="term" value="F:phosphatase activity"/>
    <property type="evidence" value="ECO:0007669"/>
    <property type="project" value="TreeGrafter"/>
</dbReference>
<dbReference type="RefSeq" id="WP_016484110.1">
    <property type="nucleotide sequence ID" value="NC_021487.1"/>
</dbReference>
<dbReference type="InterPro" id="IPR013078">
    <property type="entry name" value="His_Pase_superF_clade-1"/>
</dbReference>
<dbReference type="PANTHER" id="PTHR48100:SF1">
    <property type="entry name" value="HISTIDINE PHOSPHATASE FAMILY PROTEIN-RELATED"/>
    <property type="match status" value="1"/>
</dbReference>
<dbReference type="CDD" id="cd07067">
    <property type="entry name" value="HP_PGM_like"/>
    <property type="match status" value="1"/>
</dbReference>
<dbReference type="InterPro" id="IPR001345">
    <property type="entry name" value="PG/BPGM_mutase_AS"/>
</dbReference>
<dbReference type="InParanoid" id="S0EXG8"/>
<dbReference type="PATRIC" id="fig|1303518.3.peg.2927"/>
<keyword evidence="2 5" id="KW-0413">Isomerase</keyword>
<feature type="active site" description="Proton donor/acceptor" evidence="3">
    <location>
        <position position="88"/>
    </location>
</feature>
<dbReference type="EMBL" id="HF951689">
    <property type="protein sequence ID" value="CCW36606.1"/>
    <property type="molecule type" value="Genomic_DNA"/>
</dbReference>
<dbReference type="Pfam" id="PF00300">
    <property type="entry name" value="His_Phos_1"/>
    <property type="match status" value="1"/>
</dbReference>